<name>A0ABP6XE19_9ACTN</name>
<evidence type="ECO:0000313" key="2">
    <source>
        <dbReference type="EMBL" id="GAA3565723.1"/>
    </source>
</evidence>
<evidence type="ECO:0000256" key="1">
    <source>
        <dbReference type="SAM" id="MobiDB-lite"/>
    </source>
</evidence>
<accession>A0ABP6XE19</accession>
<protein>
    <submittedName>
        <fullName evidence="2">Uncharacterized protein</fullName>
    </submittedName>
</protein>
<proteinExistence type="predicted"/>
<sequence>MHKPWNPGFLYPFEGSFHPYGLKLLKQAEGATPGRLRSINDEQHSGHHDPHHRRASGAPGGA</sequence>
<keyword evidence="3" id="KW-1185">Reference proteome</keyword>
<gene>
    <name evidence="2" type="ORF">GCM10022295_54800</name>
</gene>
<reference evidence="3" key="1">
    <citation type="journal article" date="2019" name="Int. J. Syst. Evol. Microbiol.">
        <title>The Global Catalogue of Microorganisms (GCM) 10K type strain sequencing project: providing services to taxonomists for standard genome sequencing and annotation.</title>
        <authorList>
            <consortium name="The Broad Institute Genomics Platform"/>
            <consortium name="The Broad Institute Genome Sequencing Center for Infectious Disease"/>
            <person name="Wu L."/>
            <person name="Ma J."/>
        </authorList>
    </citation>
    <scope>NUCLEOTIDE SEQUENCE [LARGE SCALE GENOMIC DNA]</scope>
    <source>
        <strain evidence="3">JCM 17656</strain>
    </source>
</reference>
<feature type="region of interest" description="Disordered" evidence="1">
    <location>
        <begin position="29"/>
        <end position="62"/>
    </location>
</feature>
<evidence type="ECO:0000313" key="3">
    <source>
        <dbReference type="Proteomes" id="UP001500707"/>
    </source>
</evidence>
<organism evidence="2 3">
    <name type="scientific">Streptomyces osmaniensis</name>
    <dbReference type="NCBI Taxonomy" id="593134"/>
    <lineage>
        <taxon>Bacteria</taxon>
        <taxon>Bacillati</taxon>
        <taxon>Actinomycetota</taxon>
        <taxon>Actinomycetes</taxon>
        <taxon>Kitasatosporales</taxon>
        <taxon>Streptomycetaceae</taxon>
        <taxon>Streptomyces</taxon>
    </lineage>
</organism>
<dbReference type="EMBL" id="BAABCE010000011">
    <property type="protein sequence ID" value="GAA3565723.1"/>
    <property type="molecule type" value="Genomic_DNA"/>
</dbReference>
<feature type="compositionally biased region" description="Basic and acidic residues" evidence="1">
    <location>
        <begin position="38"/>
        <end position="48"/>
    </location>
</feature>
<comment type="caution">
    <text evidence="2">The sequence shown here is derived from an EMBL/GenBank/DDBJ whole genome shotgun (WGS) entry which is preliminary data.</text>
</comment>
<dbReference type="Proteomes" id="UP001500707">
    <property type="component" value="Unassembled WGS sequence"/>
</dbReference>